<sequence length="152" mass="18059">MEWFNKSFEELSSLELYKILQVRQEVFVLEQTCIYRDCDDKDQFAKHLFAVKDDKCVAYARLIPPDYSYPGSSSIGRVLVHPEFRKLDYGKLLMEQAIQSLVEDYPDFPIRISGQQYLEKFYNELGFKTESDMYLEDDIPHLEMAYYQHIQA</sequence>
<feature type="domain" description="N-acetyltransferase" evidence="1">
    <location>
        <begin position="6"/>
        <end position="149"/>
    </location>
</feature>
<evidence type="ECO:0000259" key="1">
    <source>
        <dbReference type="PROSITE" id="PS51186"/>
    </source>
</evidence>
<accession>A0ABU8I3R8</accession>
<dbReference type="SUPFAM" id="SSF55729">
    <property type="entry name" value="Acyl-CoA N-acyltransferases (Nat)"/>
    <property type="match status" value="1"/>
</dbReference>
<dbReference type="GO" id="GO:0016746">
    <property type="term" value="F:acyltransferase activity"/>
    <property type="evidence" value="ECO:0007669"/>
    <property type="project" value="UniProtKB-KW"/>
</dbReference>
<evidence type="ECO:0000313" key="3">
    <source>
        <dbReference type="Proteomes" id="UP001363035"/>
    </source>
</evidence>
<dbReference type="InterPro" id="IPR016181">
    <property type="entry name" value="Acyl_CoA_acyltransferase"/>
</dbReference>
<dbReference type="Gene3D" id="3.40.630.30">
    <property type="match status" value="1"/>
</dbReference>
<reference evidence="2 3" key="1">
    <citation type="submission" date="2024-01" db="EMBL/GenBank/DDBJ databases">
        <title>Sphingobacterium tenebrionis sp. nov., a novel endophyte isolated from tenebrio molitor intestines.</title>
        <authorList>
            <person name="Zhang C."/>
        </authorList>
    </citation>
    <scope>NUCLEOTIDE SEQUENCE [LARGE SCALE GENOMIC DNA]</scope>
    <source>
        <strain evidence="2 3">PU5-4</strain>
    </source>
</reference>
<keyword evidence="3" id="KW-1185">Reference proteome</keyword>
<dbReference type="EMBL" id="JAYLLN010000006">
    <property type="protein sequence ID" value="MEI5984177.1"/>
    <property type="molecule type" value="Genomic_DNA"/>
</dbReference>
<dbReference type="RefSeq" id="WP_099365285.1">
    <property type="nucleotide sequence ID" value="NZ_JAYLLN010000006.1"/>
</dbReference>
<dbReference type="Pfam" id="PF13673">
    <property type="entry name" value="Acetyltransf_10"/>
    <property type="match status" value="1"/>
</dbReference>
<organism evidence="2 3">
    <name type="scientific">Sphingobacterium tenebrionis</name>
    <dbReference type="NCBI Taxonomy" id="3111775"/>
    <lineage>
        <taxon>Bacteria</taxon>
        <taxon>Pseudomonadati</taxon>
        <taxon>Bacteroidota</taxon>
        <taxon>Sphingobacteriia</taxon>
        <taxon>Sphingobacteriales</taxon>
        <taxon>Sphingobacteriaceae</taxon>
        <taxon>Sphingobacterium</taxon>
    </lineage>
</organism>
<protein>
    <submittedName>
        <fullName evidence="2">GNAT family N-acetyltransferase</fullName>
        <ecNumber evidence="2">2.3.1.-</ecNumber>
    </submittedName>
</protein>
<dbReference type="CDD" id="cd04301">
    <property type="entry name" value="NAT_SF"/>
    <property type="match status" value="1"/>
</dbReference>
<name>A0ABU8I3R8_9SPHI</name>
<dbReference type="InterPro" id="IPR000182">
    <property type="entry name" value="GNAT_dom"/>
</dbReference>
<keyword evidence="2" id="KW-0808">Transferase</keyword>
<proteinExistence type="predicted"/>
<gene>
    <name evidence="2" type="ORF">VJ786_04590</name>
</gene>
<evidence type="ECO:0000313" key="2">
    <source>
        <dbReference type="EMBL" id="MEI5984177.1"/>
    </source>
</evidence>
<keyword evidence="2" id="KW-0012">Acyltransferase</keyword>
<dbReference type="EC" id="2.3.1.-" evidence="2"/>
<dbReference type="Proteomes" id="UP001363035">
    <property type="component" value="Unassembled WGS sequence"/>
</dbReference>
<comment type="caution">
    <text evidence="2">The sequence shown here is derived from an EMBL/GenBank/DDBJ whole genome shotgun (WGS) entry which is preliminary data.</text>
</comment>
<dbReference type="PROSITE" id="PS51186">
    <property type="entry name" value="GNAT"/>
    <property type="match status" value="1"/>
</dbReference>